<sequence>SSINFNINPIVRYNISQNETVEVSHLSGGVDGAKFYNNTAYIGSGLSGVLIMYHKSWGGYSTNTSYFNNIFYNLGTNSLYDCGSSTNEGGDPDGDYLVLQSAAALRVDDTERIMTDAAGQYTLEEKDDLYWTQNHPTYSNGTTYP</sequence>
<gene>
    <name evidence="1" type="ORF">LCGC14_2400270</name>
</gene>
<name>A0A0F9E7W9_9ZZZZ</name>
<proteinExistence type="predicted"/>
<dbReference type="AlphaFoldDB" id="A0A0F9E7W9"/>
<evidence type="ECO:0000313" key="1">
    <source>
        <dbReference type="EMBL" id="KKL25941.1"/>
    </source>
</evidence>
<dbReference type="EMBL" id="LAZR01036024">
    <property type="protein sequence ID" value="KKL25941.1"/>
    <property type="molecule type" value="Genomic_DNA"/>
</dbReference>
<accession>A0A0F9E7W9</accession>
<organism evidence="1">
    <name type="scientific">marine sediment metagenome</name>
    <dbReference type="NCBI Taxonomy" id="412755"/>
    <lineage>
        <taxon>unclassified sequences</taxon>
        <taxon>metagenomes</taxon>
        <taxon>ecological metagenomes</taxon>
    </lineage>
</organism>
<evidence type="ECO:0008006" key="2">
    <source>
        <dbReference type="Google" id="ProtNLM"/>
    </source>
</evidence>
<feature type="non-terminal residue" evidence="1">
    <location>
        <position position="1"/>
    </location>
</feature>
<comment type="caution">
    <text evidence="1">The sequence shown here is derived from an EMBL/GenBank/DDBJ whole genome shotgun (WGS) entry which is preliminary data.</text>
</comment>
<reference evidence="1" key="1">
    <citation type="journal article" date="2015" name="Nature">
        <title>Complex archaea that bridge the gap between prokaryotes and eukaryotes.</title>
        <authorList>
            <person name="Spang A."/>
            <person name="Saw J.H."/>
            <person name="Jorgensen S.L."/>
            <person name="Zaremba-Niedzwiedzka K."/>
            <person name="Martijn J."/>
            <person name="Lind A.E."/>
            <person name="van Eijk R."/>
            <person name="Schleper C."/>
            <person name="Guy L."/>
            <person name="Ettema T.J."/>
        </authorList>
    </citation>
    <scope>NUCLEOTIDE SEQUENCE</scope>
</reference>
<protein>
    <recommendedName>
        <fullName evidence="2">Right handed beta helix domain-containing protein</fullName>
    </recommendedName>
</protein>